<reference evidence="1 2" key="1">
    <citation type="submission" date="2015-08" db="EMBL/GenBank/DDBJ databases">
        <title>Emmonsia species relationships and genome sequence.</title>
        <authorList>
            <person name="Cuomo C.A."/>
            <person name="Schwartz I.S."/>
            <person name="Kenyon C."/>
            <person name="De Hoog G.S."/>
            <person name="Govender N.P."/>
            <person name="Botha A."/>
            <person name="Moreno L."/>
            <person name="De Vries M."/>
            <person name="Munoz J.F."/>
            <person name="Stielow J.B."/>
        </authorList>
    </citation>
    <scope>NUCLEOTIDE SEQUENCE [LARGE SCALE GENOMIC DNA]</scope>
    <source>
        <strain evidence="1 2">EI222</strain>
    </source>
</reference>
<dbReference type="Proteomes" id="UP000242791">
    <property type="component" value="Unassembled WGS sequence"/>
</dbReference>
<sequence length="38" mass="4516">MIEGTFYPRSELEWSLFEQSLWHVETYKSESEDGSDTT</sequence>
<keyword evidence="2" id="KW-1185">Reference proteome</keyword>
<name>A0A1J9QDK4_9EURO</name>
<accession>A0A1J9QDK4</accession>
<organism evidence="1 2">
    <name type="scientific">Blastomyces percursus</name>
    <dbReference type="NCBI Taxonomy" id="1658174"/>
    <lineage>
        <taxon>Eukaryota</taxon>
        <taxon>Fungi</taxon>
        <taxon>Dikarya</taxon>
        <taxon>Ascomycota</taxon>
        <taxon>Pezizomycotina</taxon>
        <taxon>Eurotiomycetes</taxon>
        <taxon>Eurotiomycetidae</taxon>
        <taxon>Onygenales</taxon>
        <taxon>Ajellomycetaceae</taxon>
        <taxon>Blastomyces</taxon>
    </lineage>
</organism>
<protein>
    <submittedName>
        <fullName evidence="1">Uncharacterized protein</fullName>
    </submittedName>
</protein>
<dbReference type="AlphaFoldDB" id="A0A1J9QDK4"/>
<dbReference type="STRING" id="1658174.A0A1J9QDK4"/>
<comment type="caution">
    <text evidence="1">The sequence shown here is derived from an EMBL/GenBank/DDBJ whole genome shotgun (WGS) entry which is preliminary data.</text>
</comment>
<evidence type="ECO:0000313" key="2">
    <source>
        <dbReference type="Proteomes" id="UP000242791"/>
    </source>
</evidence>
<dbReference type="EMBL" id="LGTZ01000262">
    <property type="protein sequence ID" value="OJD26178.1"/>
    <property type="molecule type" value="Genomic_DNA"/>
</dbReference>
<evidence type="ECO:0000313" key="1">
    <source>
        <dbReference type="EMBL" id="OJD26178.1"/>
    </source>
</evidence>
<gene>
    <name evidence="1" type="ORF">ACJ73_02452</name>
</gene>
<dbReference type="VEuPathDB" id="FungiDB:ACJ73_02452"/>
<proteinExistence type="predicted"/>